<evidence type="ECO:0000313" key="3">
    <source>
        <dbReference type="EMBL" id="CAF4309892.1"/>
    </source>
</evidence>
<protein>
    <submittedName>
        <fullName evidence="2">Uncharacterized protein</fullName>
    </submittedName>
</protein>
<name>A0A8S2TIN5_9BILA</name>
<dbReference type="AlphaFoldDB" id="A0A8S2TIN5"/>
<dbReference type="Proteomes" id="UP000676336">
    <property type="component" value="Unassembled WGS sequence"/>
</dbReference>
<feature type="non-terminal residue" evidence="2">
    <location>
        <position position="1"/>
    </location>
</feature>
<reference evidence="2" key="1">
    <citation type="submission" date="2021-02" db="EMBL/GenBank/DDBJ databases">
        <authorList>
            <person name="Nowell W R."/>
        </authorList>
    </citation>
    <scope>NUCLEOTIDE SEQUENCE</scope>
</reference>
<organism evidence="2 4">
    <name type="scientific">Rotaria magnacalcarata</name>
    <dbReference type="NCBI Taxonomy" id="392030"/>
    <lineage>
        <taxon>Eukaryota</taxon>
        <taxon>Metazoa</taxon>
        <taxon>Spiralia</taxon>
        <taxon>Gnathifera</taxon>
        <taxon>Rotifera</taxon>
        <taxon>Eurotatoria</taxon>
        <taxon>Bdelloidea</taxon>
        <taxon>Philodinida</taxon>
        <taxon>Philodinidae</taxon>
        <taxon>Rotaria</taxon>
    </lineage>
</organism>
<dbReference type="EMBL" id="CAJOBI010034141">
    <property type="protein sequence ID" value="CAF4289253.1"/>
    <property type="molecule type" value="Genomic_DNA"/>
</dbReference>
<dbReference type="Proteomes" id="UP000681967">
    <property type="component" value="Unassembled WGS sequence"/>
</dbReference>
<evidence type="ECO:0000313" key="4">
    <source>
        <dbReference type="Proteomes" id="UP000676336"/>
    </source>
</evidence>
<sequence length="40" mass="4225">SLIGAVYIDGGLDASRSVIKRLWEINDNSNTAANTSCVIS</sequence>
<accession>A0A8S2TIN5</accession>
<evidence type="ECO:0000313" key="1">
    <source>
        <dbReference type="EMBL" id="CAF4185687.1"/>
    </source>
</evidence>
<gene>
    <name evidence="1" type="ORF">BYL167_LOCUS23013</name>
    <name evidence="3" type="ORF">GIL414_LOCUS26225</name>
    <name evidence="2" type="ORF">SMN809_LOCUS25590</name>
</gene>
<dbReference type="EMBL" id="CAJOBH010015163">
    <property type="protein sequence ID" value="CAF4185687.1"/>
    <property type="molecule type" value="Genomic_DNA"/>
</dbReference>
<proteinExistence type="predicted"/>
<comment type="caution">
    <text evidence="2">The sequence shown here is derived from an EMBL/GenBank/DDBJ whole genome shotgun (WGS) entry which is preliminary data.</text>
</comment>
<dbReference type="Proteomes" id="UP000681720">
    <property type="component" value="Unassembled WGS sequence"/>
</dbReference>
<dbReference type="EMBL" id="CAJOBJ010037815">
    <property type="protein sequence ID" value="CAF4309892.1"/>
    <property type="molecule type" value="Genomic_DNA"/>
</dbReference>
<evidence type="ECO:0000313" key="2">
    <source>
        <dbReference type="EMBL" id="CAF4289253.1"/>
    </source>
</evidence>